<accession>A0AAV1TWD9</accession>
<comment type="caution">
    <text evidence="1">The sequence shown here is derived from an EMBL/GenBank/DDBJ whole genome shotgun (WGS) entry which is preliminary data.</text>
</comment>
<proteinExistence type="predicted"/>
<gene>
    <name evidence="1" type="ORF">PM001_LOCUS10650</name>
</gene>
<sequence length="67" mass="7404">MEAVQRLIQLIQGAGFVPGAFEAQVLLDCDLDQMITISRSLFKALVQLTGNYDSADRELTTSIMVKE</sequence>
<organism evidence="1 2">
    <name type="scientific">Peronospora matthiolae</name>
    <dbReference type="NCBI Taxonomy" id="2874970"/>
    <lineage>
        <taxon>Eukaryota</taxon>
        <taxon>Sar</taxon>
        <taxon>Stramenopiles</taxon>
        <taxon>Oomycota</taxon>
        <taxon>Peronosporomycetes</taxon>
        <taxon>Peronosporales</taxon>
        <taxon>Peronosporaceae</taxon>
        <taxon>Peronospora</taxon>
    </lineage>
</organism>
<evidence type="ECO:0000313" key="1">
    <source>
        <dbReference type="EMBL" id="CAK7925500.1"/>
    </source>
</evidence>
<name>A0AAV1TWD9_9STRA</name>
<protein>
    <submittedName>
        <fullName evidence="1">Uncharacterized protein</fullName>
    </submittedName>
</protein>
<evidence type="ECO:0000313" key="2">
    <source>
        <dbReference type="Proteomes" id="UP001162060"/>
    </source>
</evidence>
<dbReference type="AlphaFoldDB" id="A0AAV1TWD9"/>
<dbReference type="Proteomes" id="UP001162060">
    <property type="component" value="Unassembled WGS sequence"/>
</dbReference>
<dbReference type="EMBL" id="CAKLBY020000087">
    <property type="protein sequence ID" value="CAK7925500.1"/>
    <property type="molecule type" value="Genomic_DNA"/>
</dbReference>
<reference evidence="1" key="1">
    <citation type="submission" date="2024-01" db="EMBL/GenBank/DDBJ databases">
        <authorList>
            <person name="Webb A."/>
        </authorList>
    </citation>
    <scope>NUCLEOTIDE SEQUENCE</scope>
    <source>
        <strain evidence="1">Pm1</strain>
    </source>
</reference>